<dbReference type="SUPFAM" id="SSF53335">
    <property type="entry name" value="S-adenosyl-L-methionine-dependent methyltransferases"/>
    <property type="match status" value="1"/>
</dbReference>
<dbReference type="EMBL" id="JABBNU010000014">
    <property type="protein sequence ID" value="NMM50593.1"/>
    <property type="molecule type" value="Genomic_DNA"/>
</dbReference>
<evidence type="ECO:0000256" key="1">
    <source>
        <dbReference type="ARBA" id="ARBA00022553"/>
    </source>
</evidence>
<keyword evidence="1" id="KW-0597">Phosphoprotein</keyword>
<dbReference type="PANTHER" id="PTHR32183">
    <property type="match status" value="1"/>
</dbReference>
<evidence type="ECO:0000256" key="2">
    <source>
        <dbReference type="ARBA" id="ARBA00022603"/>
    </source>
</evidence>
<keyword evidence="4" id="KW-0949">S-adenosyl-L-methionine</keyword>
<sequence>MNEIYWQERWENGQTGWDIGYASPPIAEYVNQLSDKYQKILIPGVGNGYEAIYLKENGFKNVYVIDLAQKPLDNIKERFPDFPDDHLIHGDFFEHEDQYDLILEQTFFCALDPGLRSDYKNKMLGLLNPGGKLTGLWFTFPLTDQGPPFGGSPQEYHNLFKNDFNIKVAEPCYNSIPPRMGNEFFMILQRPTH</sequence>
<dbReference type="AlphaFoldDB" id="A0A848J1B4"/>
<dbReference type="PANTHER" id="PTHR32183:SF11">
    <property type="entry name" value="THIOL METHYLTRANSFERASE 2-RELATED"/>
    <property type="match status" value="1"/>
</dbReference>
<dbReference type="InterPro" id="IPR029063">
    <property type="entry name" value="SAM-dependent_MTases_sf"/>
</dbReference>
<evidence type="ECO:0000256" key="4">
    <source>
        <dbReference type="ARBA" id="ARBA00022691"/>
    </source>
</evidence>
<keyword evidence="3 5" id="KW-0808">Transferase</keyword>
<protein>
    <submittedName>
        <fullName evidence="5">SAM-dependent methyltransferase</fullName>
    </submittedName>
</protein>
<evidence type="ECO:0000313" key="6">
    <source>
        <dbReference type="Proteomes" id="UP000559010"/>
    </source>
</evidence>
<reference evidence="5 6" key="1">
    <citation type="submission" date="2020-04" db="EMBL/GenBank/DDBJ databases">
        <title>Flammeovirgaceae bacterium KN852 isolated from deep sea.</title>
        <authorList>
            <person name="Zhang D.-C."/>
        </authorList>
    </citation>
    <scope>NUCLEOTIDE SEQUENCE [LARGE SCALE GENOMIC DNA]</scope>
    <source>
        <strain evidence="5 6">KN852</strain>
    </source>
</reference>
<dbReference type="PROSITE" id="PS51585">
    <property type="entry name" value="SAM_MT_TPMT"/>
    <property type="match status" value="1"/>
</dbReference>
<organism evidence="5 6">
    <name type="scientific">Marinigracilibium pacificum</name>
    <dbReference type="NCBI Taxonomy" id="2729599"/>
    <lineage>
        <taxon>Bacteria</taxon>
        <taxon>Pseudomonadati</taxon>
        <taxon>Bacteroidota</taxon>
        <taxon>Cytophagia</taxon>
        <taxon>Cytophagales</taxon>
        <taxon>Flammeovirgaceae</taxon>
        <taxon>Marinigracilibium</taxon>
    </lineage>
</organism>
<dbReference type="GO" id="GO:0032259">
    <property type="term" value="P:methylation"/>
    <property type="evidence" value="ECO:0007669"/>
    <property type="project" value="UniProtKB-KW"/>
</dbReference>
<name>A0A848J1B4_9BACT</name>
<dbReference type="Proteomes" id="UP000559010">
    <property type="component" value="Unassembled WGS sequence"/>
</dbReference>
<gene>
    <name evidence="5" type="ORF">HH304_19440</name>
</gene>
<dbReference type="GO" id="GO:0008757">
    <property type="term" value="F:S-adenosylmethionine-dependent methyltransferase activity"/>
    <property type="evidence" value="ECO:0007669"/>
    <property type="project" value="InterPro"/>
</dbReference>
<evidence type="ECO:0000313" key="5">
    <source>
        <dbReference type="EMBL" id="NMM50593.1"/>
    </source>
</evidence>
<dbReference type="Gene3D" id="3.40.50.150">
    <property type="entry name" value="Vaccinia Virus protein VP39"/>
    <property type="match status" value="1"/>
</dbReference>
<dbReference type="CDD" id="cd02440">
    <property type="entry name" value="AdoMet_MTases"/>
    <property type="match status" value="1"/>
</dbReference>
<proteinExistence type="predicted"/>
<dbReference type="Pfam" id="PF05724">
    <property type="entry name" value="TPMT"/>
    <property type="match status" value="1"/>
</dbReference>
<accession>A0A848J1B4</accession>
<keyword evidence="6" id="KW-1185">Reference proteome</keyword>
<keyword evidence="2 5" id="KW-0489">Methyltransferase</keyword>
<comment type="caution">
    <text evidence="5">The sequence shown here is derived from an EMBL/GenBank/DDBJ whole genome shotgun (WGS) entry which is preliminary data.</text>
</comment>
<evidence type="ECO:0000256" key="3">
    <source>
        <dbReference type="ARBA" id="ARBA00022679"/>
    </source>
</evidence>
<dbReference type="InterPro" id="IPR008854">
    <property type="entry name" value="TPMT"/>
</dbReference>